<evidence type="ECO:0000313" key="2">
    <source>
        <dbReference type="Proteomes" id="UP000504618"/>
    </source>
</evidence>
<sequence>MQSQFPLRLRYAISDSSFVKQTVANLAVLSAEKRQEPIKSKKKKKKNSSQRIHVKARASRKVLKDNGFLLAILIHSPVLNEFRLTTQLFLGEMPLLLPILVIYPRAVVVYQDFLPRCPCARY</sequence>
<proteinExistence type="predicted"/>
<dbReference type="AlphaFoldDB" id="A0A6J1PN39"/>
<evidence type="ECO:0000256" key="1">
    <source>
        <dbReference type="SAM" id="MobiDB-lite"/>
    </source>
</evidence>
<reference evidence="3" key="1">
    <citation type="submission" date="2025-08" db="UniProtKB">
        <authorList>
            <consortium name="RefSeq"/>
        </authorList>
    </citation>
    <scope>IDENTIFICATION</scope>
    <source>
        <tissue evidence="3">Whole body</tissue>
    </source>
</reference>
<protein>
    <submittedName>
        <fullName evidence="3">Uncharacterized protein LOC112453802</fullName>
    </submittedName>
</protein>
<dbReference type="RefSeq" id="XP_024870530.1">
    <property type="nucleotide sequence ID" value="XM_025014762.1"/>
</dbReference>
<dbReference type="Proteomes" id="UP000504618">
    <property type="component" value="Unplaced"/>
</dbReference>
<name>A0A6J1PN39_9HYME</name>
<dbReference type="GeneID" id="112453802"/>
<feature type="region of interest" description="Disordered" evidence="1">
    <location>
        <begin position="35"/>
        <end position="54"/>
    </location>
</feature>
<keyword evidence="2" id="KW-1185">Reference proteome</keyword>
<accession>A0A6J1PN39</accession>
<gene>
    <name evidence="3" type="primary">LOC112453802</name>
</gene>
<organism evidence="2 3">
    <name type="scientific">Temnothorax curvispinosus</name>
    <dbReference type="NCBI Taxonomy" id="300111"/>
    <lineage>
        <taxon>Eukaryota</taxon>
        <taxon>Metazoa</taxon>
        <taxon>Ecdysozoa</taxon>
        <taxon>Arthropoda</taxon>
        <taxon>Hexapoda</taxon>
        <taxon>Insecta</taxon>
        <taxon>Pterygota</taxon>
        <taxon>Neoptera</taxon>
        <taxon>Endopterygota</taxon>
        <taxon>Hymenoptera</taxon>
        <taxon>Apocrita</taxon>
        <taxon>Aculeata</taxon>
        <taxon>Formicoidea</taxon>
        <taxon>Formicidae</taxon>
        <taxon>Myrmicinae</taxon>
        <taxon>Temnothorax</taxon>
    </lineage>
</organism>
<evidence type="ECO:0000313" key="3">
    <source>
        <dbReference type="RefSeq" id="XP_024870530.1"/>
    </source>
</evidence>
<feature type="compositionally biased region" description="Basic residues" evidence="1">
    <location>
        <begin position="40"/>
        <end position="54"/>
    </location>
</feature>